<evidence type="ECO:0000256" key="13">
    <source>
        <dbReference type="SAM" id="MobiDB-lite"/>
    </source>
</evidence>
<evidence type="ECO:0000256" key="6">
    <source>
        <dbReference type="ARBA" id="ARBA00022826"/>
    </source>
</evidence>
<keyword evidence="7" id="KW-0630">Potassium</keyword>
<dbReference type="PANTHER" id="PTHR31462:SF5">
    <property type="entry name" value="ENDOSOMAL_LYSOSOMAL PROTON CHANNEL TMEM175"/>
    <property type="match status" value="1"/>
</dbReference>
<dbReference type="PANTHER" id="PTHR31462">
    <property type="entry name" value="ENDOSOMAL/LYSOSOMAL POTASSIUM CHANNEL TMEM175"/>
    <property type="match status" value="1"/>
</dbReference>
<feature type="region of interest" description="Disordered" evidence="13">
    <location>
        <begin position="1"/>
        <end position="25"/>
    </location>
</feature>
<reference evidence="15 16" key="1">
    <citation type="journal article" date="2019" name="Int. J. Syst. Evol. Microbiol.">
        <title>The Global Catalogue of Microorganisms (GCM) 10K type strain sequencing project: providing services to taxonomists for standard genome sequencing and annotation.</title>
        <authorList>
            <consortium name="The Broad Institute Genomics Platform"/>
            <consortium name="The Broad Institute Genome Sequencing Center for Infectious Disease"/>
            <person name="Wu L."/>
            <person name="Ma J."/>
        </authorList>
    </citation>
    <scope>NUCLEOTIDE SEQUENCE [LARGE SCALE GENOMIC DNA]</scope>
    <source>
        <strain evidence="15 16">JCM 16009</strain>
    </source>
</reference>
<evidence type="ECO:0000256" key="1">
    <source>
        <dbReference type="ARBA" id="ARBA00004141"/>
    </source>
</evidence>
<dbReference type="Proteomes" id="UP001500449">
    <property type="component" value="Unassembled WGS sequence"/>
</dbReference>
<keyword evidence="3" id="KW-0813">Transport</keyword>
<dbReference type="Pfam" id="PF06736">
    <property type="entry name" value="TMEM175"/>
    <property type="match status" value="1"/>
</dbReference>
<keyword evidence="8 14" id="KW-1133">Transmembrane helix</keyword>
<evidence type="ECO:0000256" key="7">
    <source>
        <dbReference type="ARBA" id="ARBA00022958"/>
    </source>
</evidence>
<evidence type="ECO:0000256" key="14">
    <source>
        <dbReference type="SAM" id="Phobius"/>
    </source>
</evidence>
<evidence type="ECO:0000256" key="9">
    <source>
        <dbReference type="ARBA" id="ARBA00023065"/>
    </source>
</evidence>
<dbReference type="EMBL" id="BAAAQK010000036">
    <property type="protein sequence ID" value="GAA1881578.1"/>
    <property type="molecule type" value="Genomic_DNA"/>
</dbReference>
<proteinExistence type="inferred from homology"/>
<dbReference type="InterPro" id="IPR010617">
    <property type="entry name" value="TMEM175-like"/>
</dbReference>
<evidence type="ECO:0000256" key="2">
    <source>
        <dbReference type="ARBA" id="ARBA00006920"/>
    </source>
</evidence>
<feature type="transmembrane region" description="Helical" evidence="14">
    <location>
        <begin position="178"/>
        <end position="210"/>
    </location>
</feature>
<keyword evidence="10 14" id="KW-0472">Membrane</keyword>
<evidence type="ECO:0000313" key="16">
    <source>
        <dbReference type="Proteomes" id="UP001500449"/>
    </source>
</evidence>
<evidence type="ECO:0000256" key="3">
    <source>
        <dbReference type="ARBA" id="ARBA00022448"/>
    </source>
</evidence>
<evidence type="ECO:0000256" key="5">
    <source>
        <dbReference type="ARBA" id="ARBA00022692"/>
    </source>
</evidence>
<evidence type="ECO:0000256" key="12">
    <source>
        <dbReference type="ARBA" id="ARBA00034430"/>
    </source>
</evidence>
<keyword evidence="6" id="KW-0631">Potassium channel</keyword>
<comment type="caution">
    <text evidence="15">The sequence shown here is derived from an EMBL/GenBank/DDBJ whole genome shotgun (WGS) entry which is preliminary data.</text>
</comment>
<feature type="transmembrane region" description="Helical" evidence="14">
    <location>
        <begin position="104"/>
        <end position="127"/>
    </location>
</feature>
<keyword evidence="4" id="KW-0633">Potassium transport</keyword>
<organism evidence="15 16">
    <name type="scientific">Pseudonocardia ailaonensis</name>
    <dbReference type="NCBI Taxonomy" id="367279"/>
    <lineage>
        <taxon>Bacteria</taxon>
        <taxon>Bacillati</taxon>
        <taxon>Actinomycetota</taxon>
        <taxon>Actinomycetes</taxon>
        <taxon>Pseudonocardiales</taxon>
        <taxon>Pseudonocardiaceae</taxon>
        <taxon>Pseudonocardia</taxon>
    </lineage>
</organism>
<keyword evidence="5 14" id="KW-0812">Transmembrane</keyword>
<gene>
    <name evidence="15" type="ORF">GCM10009836_73540</name>
</gene>
<evidence type="ECO:0000313" key="15">
    <source>
        <dbReference type="EMBL" id="GAA1881578.1"/>
    </source>
</evidence>
<protein>
    <submittedName>
        <fullName evidence="15">TMEM175 family protein</fullName>
    </submittedName>
</protein>
<feature type="transmembrane region" description="Helical" evidence="14">
    <location>
        <begin position="36"/>
        <end position="54"/>
    </location>
</feature>
<accession>A0ABN2NU02</accession>
<name>A0ABN2NU02_9PSEU</name>
<comment type="catalytic activity">
    <reaction evidence="12">
        <text>K(+)(in) = K(+)(out)</text>
        <dbReference type="Rhea" id="RHEA:29463"/>
        <dbReference type="ChEBI" id="CHEBI:29103"/>
    </reaction>
</comment>
<keyword evidence="9" id="KW-0406">Ion transport</keyword>
<evidence type="ECO:0000256" key="4">
    <source>
        <dbReference type="ARBA" id="ARBA00022538"/>
    </source>
</evidence>
<feature type="transmembrane region" description="Helical" evidence="14">
    <location>
        <begin position="74"/>
        <end position="92"/>
    </location>
</feature>
<evidence type="ECO:0000256" key="11">
    <source>
        <dbReference type="ARBA" id="ARBA00023303"/>
    </source>
</evidence>
<keyword evidence="11" id="KW-0407">Ion channel</keyword>
<evidence type="ECO:0000256" key="10">
    <source>
        <dbReference type="ARBA" id="ARBA00023136"/>
    </source>
</evidence>
<keyword evidence="16" id="KW-1185">Reference proteome</keyword>
<comment type="similarity">
    <text evidence="2">Belongs to the TMEM175 family.</text>
</comment>
<evidence type="ECO:0000256" key="8">
    <source>
        <dbReference type="ARBA" id="ARBA00022989"/>
    </source>
</evidence>
<comment type="subcellular location">
    <subcellularLocation>
        <location evidence="1">Membrane</location>
        <topology evidence="1">Multi-pass membrane protein</topology>
    </subcellularLocation>
</comment>
<sequence length="230" mass="25784">MIANLRRMTDPATRTDGPDVEGLDPAETEKGAAERLSFFSDAVVAIAITLLAIELEVPRGDTFAELAHGFAENWGEYLAFLISFAVIARHWISHHRLFRYVGRATMSVVWLNMLWLLMIVITPFLTRLISEDHVDFPRFTFYAMGQLIQVVAFAALIRQLGRTGGFLPGTPAPLVRRGWIPSLGIAVGFLISIPLFLLVGPWAFACWAVIPWISDKLTDHFGWTRNMTDL</sequence>
<feature type="transmembrane region" description="Helical" evidence="14">
    <location>
        <begin position="139"/>
        <end position="157"/>
    </location>
</feature>